<evidence type="ECO:0000313" key="4">
    <source>
        <dbReference type="Proteomes" id="UP001239445"/>
    </source>
</evidence>
<organism evidence="3 4">
    <name type="scientific">Echria macrotheca</name>
    <dbReference type="NCBI Taxonomy" id="438768"/>
    <lineage>
        <taxon>Eukaryota</taxon>
        <taxon>Fungi</taxon>
        <taxon>Dikarya</taxon>
        <taxon>Ascomycota</taxon>
        <taxon>Pezizomycotina</taxon>
        <taxon>Sordariomycetes</taxon>
        <taxon>Sordariomycetidae</taxon>
        <taxon>Sordariales</taxon>
        <taxon>Schizotheciaceae</taxon>
        <taxon>Echria</taxon>
    </lineage>
</organism>
<feature type="region of interest" description="Disordered" evidence="1">
    <location>
        <begin position="1"/>
        <end position="46"/>
    </location>
</feature>
<dbReference type="PANTHER" id="PTHR33112:SF16">
    <property type="entry name" value="HETEROKARYON INCOMPATIBILITY DOMAIN-CONTAINING PROTEIN"/>
    <property type="match status" value="1"/>
</dbReference>
<dbReference type="EMBL" id="MU839844">
    <property type="protein sequence ID" value="KAK1750878.1"/>
    <property type="molecule type" value="Genomic_DNA"/>
</dbReference>
<dbReference type="PANTHER" id="PTHR33112">
    <property type="entry name" value="DOMAIN PROTEIN, PUTATIVE-RELATED"/>
    <property type="match status" value="1"/>
</dbReference>
<keyword evidence="4" id="KW-1185">Reference proteome</keyword>
<sequence>MVGKSLRNLFRRKKEPGEPSSGGQKMISDGDENRAGKSNVSLHSNSPDYDECAFCTEVARVLLREKKEGDRRFMLSNVRQAADGGCSRCEQFLVRVETEVSDRQKLRDFPEGDSRIYMYNHFVPAVSVGPCWVSIYRVEANPDSISANYPNETVQMQPNTNRVDIQRVASWIKACNESHRGICHHTSSPWLRFEQTKAEILLIDIQDMCLVVTDSSRRYIAVSYVWSLDRSRLTTTSATVEPLMAKNALSQTSKYGSRVPNTIRDAMQLASLLDVRYLWVDRLCIIQDDQDHIHTQIEAMASIYTNAYFTLVCRDGDDSRGICGLGPPSKDRQLPIFDVVEYPLGLKVYMEPWKDQVAMEKFRDPRNYWKRGWTLQESHLPHRKLEFGDDIARWKCLVSRVSEDREVAGAVSRDGKAKYGIYSPFPDLNAYTILTGDYARRYLTVPEDVEKAFESILQVFGRSLRRGLTHGHPDHFFDGSLLWQPRNAVQRRLGSNGKPLPTIPSWSHLAWHGQINFQTWTELHDFTYWTGVETSPYKKPHQALSPTTTFWKKRVSETALSRIESRYYADAAYSLLHQGAVEGSGIPKSTEGLDDSYAFRHFIEIPESPIYHDRINWDPVIQFISERVYLTVGPRISVEDNLVDCLDASLLSPYGQLVGTICINANMLQPGHISTNTSCELISLSKASVTRDFQWGKYAWPEWHAAHQHCDACETKRYCQADELWRVGDTYHYVNVMWIHWREDGVAERKAVGRVIQSYWDSMEKETLEVRLG</sequence>
<accession>A0AAJ0B389</accession>
<feature type="compositionally biased region" description="Polar residues" evidence="1">
    <location>
        <begin position="36"/>
        <end position="46"/>
    </location>
</feature>
<comment type="caution">
    <text evidence="3">The sequence shown here is derived from an EMBL/GenBank/DDBJ whole genome shotgun (WGS) entry which is preliminary data.</text>
</comment>
<name>A0AAJ0B389_9PEZI</name>
<feature type="domain" description="Heterokaryon incompatibility" evidence="2">
    <location>
        <begin position="219"/>
        <end position="377"/>
    </location>
</feature>
<dbReference type="AlphaFoldDB" id="A0AAJ0B389"/>
<dbReference type="InterPro" id="IPR010730">
    <property type="entry name" value="HET"/>
</dbReference>
<gene>
    <name evidence="3" type="ORF">QBC47DRAFT_392806</name>
</gene>
<evidence type="ECO:0000259" key="2">
    <source>
        <dbReference type="Pfam" id="PF06985"/>
    </source>
</evidence>
<dbReference type="Proteomes" id="UP001239445">
    <property type="component" value="Unassembled WGS sequence"/>
</dbReference>
<dbReference type="Pfam" id="PF06985">
    <property type="entry name" value="HET"/>
    <property type="match status" value="1"/>
</dbReference>
<evidence type="ECO:0000256" key="1">
    <source>
        <dbReference type="SAM" id="MobiDB-lite"/>
    </source>
</evidence>
<proteinExistence type="predicted"/>
<protein>
    <submittedName>
        <fullName evidence="3">Heterokaryon incompatibility protein-domain-containing protein</fullName>
    </submittedName>
</protein>
<reference evidence="3" key="1">
    <citation type="submission" date="2023-06" db="EMBL/GenBank/DDBJ databases">
        <title>Genome-scale phylogeny and comparative genomics of the fungal order Sordariales.</title>
        <authorList>
            <consortium name="Lawrence Berkeley National Laboratory"/>
            <person name="Hensen N."/>
            <person name="Bonometti L."/>
            <person name="Westerberg I."/>
            <person name="Brannstrom I.O."/>
            <person name="Guillou S."/>
            <person name="Cros-Aarteil S."/>
            <person name="Calhoun S."/>
            <person name="Haridas S."/>
            <person name="Kuo A."/>
            <person name="Mondo S."/>
            <person name="Pangilinan J."/>
            <person name="Riley R."/>
            <person name="Labutti K."/>
            <person name="Andreopoulos B."/>
            <person name="Lipzen A."/>
            <person name="Chen C."/>
            <person name="Yanf M."/>
            <person name="Daum C."/>
            <person name="Ng V."/>
            <person name="Clum A."/>
            <person name="Steindorff A."/>
            <person name="Ohm R."/>
            <person name="Martin F."/>
            <person name="Silar P."/>
            <person name="Natvig D."/>
            <person name="Lalanne C."/>
            <person name="Gautier V."/>
            <person name="Ament-Velasquez S.L."/>
            <person name="Kruys A."/>
            <person name="Hutchinson M.I."/>
            <person name="Powell A.J."/>
            <person name="Barry K."/>
            <person name="Miller A.N."/>
            <person name="Grigoriev I.V."/>
            <person name="Debuchy R."/>
            <person name="Gladieux P."/>
            <person name="Thoren M.H."/>
            <person name="Johannesson H."/>
        </authorList>
    </citation>
    <scope>NUCLEOTIDE SEQUENCE</scope>
    <source>
        <strain evidence="3">PSN4</strain>
    </source>
</reference>
<evidence type="ECO:0000313" key="3">
    <source>
        <dbReference type="EMBL" id="KAK1750878.1"/>
    </source>
</evidence>